<dbReference type="InterPro" id="IPR000589">
    <property type="entry name" value="Ribosomal_uS15"/>
</dbReference>
<comment type="similarity">
    <text evidence="1 4">Belongs to the universal ribosomal protein uS15 family.</text>
</comment>
<dbReference type="GO" id="GO:0005737">
    <property type="term" value="C:cytoplasm"/>
    <property type="evidence" value="ECO:0007669"/>
    <property type="project" value="UniProtKB-ARBA"/>
</dbReference>
<keyword evidence="7" id="KW-1185">Reference proteome</keyword>
<dbReference type="PANTHER" id="PTHR23321:SF26">
    <property type="entry name" value="SMALL RIBOSOMAL SUBUNIT PROTEIN US15M"/>
    <property type="match status" value="1"/>
</dbReference>
<dbReference type="AlphaFoldDB" id="A0A9W4J9M7"/>
<dbReference type="InterPro" id="IPR005290">
    <property type="entry name" value="Ribosomal_uS15_bac-type"/>
</dbReference>
<name>A0A9W4J9M7_9EURO</name>
<feature type="compositionally biased region" description="Basic and acidic residues" evidence="5">
    <location>
        <begin position="60"/>
        <end position="71"/>
    </location>
</feature>
<keyword evidence="3 4" id="KW-0687">Ribonucleoprotein</keyword>
<dbReference type="GO" id="GO:1990904">
    <property type="term" value="C:ribonucleoprotein complex"/>
    <property type="evidence" value="ECO:0007669"/>
    <property type="project" value="UniProtKB-KW"/>
</dbReference>
<dbReference type="PANTHER" id="PTHR23321">
    <property type="entry name" value="RIBOSOMAL PROTEIN S15, BACTERIAL AND ORGANELLAR"/>
    <property type="match status" value="1"/>
</dbReference>
<feature type="region of interest" description="Disordered" evidence="5">
    <location>
        <begin position="57"/>
        <end position="79"/>
    </location>
</feature>
<dbReference type="Pfam" id="PF00312">
    <property type="entry name" value="Ribosomal_S15"/>
    <property type="match status" value="1"/>
</dbReference>
<dbReference type="SUPFAM" id="SSF47060">
    <property type="entry name" value="S15/NS1 RNA-binding domain"/>
    <property type="match status" value="1"/>
</dbReference>
<dbReference type="GO" id="GO:0006412">
    <property type="term" value="P:translation"/>
    <property type="evidence" value="ECO:0007669"/>
    <property type="project" value="InterPro"/>
</dbReference>
<dbReference type="HAMAP" id="MF_01343_B">
    <property type="entry name" value="Ribosomal_uS15_B"/>
    <property type="match status" value="1"/>
</dbReference>
<dbReference type="SMART" id="SM01387">
    <property type="entry name" value="Ribosomal_S15"/>
    <property type="match status" value="1"/>
</dbReference>
<evidence type="ECO:0000313" key="7">
    <source>
        <dbReference type="Proteomes" id="UP001152649"/>
    </source>
</evidence>
<evidence type="ECO:0000256" key="3">
    <source>
        <dbReference type="ARBA" id="ARBA00023274"/>
    </source>
</evidence>
<dbReference type="GO" id="GO:0003735">
    <property type="term" value="F:structural constituent of ribosome"/>
    <property type="evidence" value="ECO:0007669"/>
    <property type="project" value="InterPro"/>
</dbReference>
<evidence type="ECO:0000256" key="5">
    <source>
        <dbReference type="SAM" id="MobiDB-lite"/>
    </source>
</evidence>
<dbReference type="InterPro" id="IPR009068">
    <property type="entry name" value="uS15_NS1_RNA-bd_sf"/>
</dbReference>
<comment type="caution">
    <text evidence="6">The sequence shown here is derived from an EMBL/GenBank/DDBJ whole genome shotgun (WGS) entry which is preliminary data.</text>
</comment>
<keyword evidence="2 4" id="KW-0689">Ribosomal protein</keyword>
<dbReference type="GO" id="GO:0005840">
    <property type="term" value="C:ribosome"/>
    <property type="evidence" value="ECO:0007669"/>
    <property type="project" value="UniProtKB-KW"/>
</dbReference>
<accession>A0A9W4J9M7</accession>
<proteinExistence type="inferred from homology"/>
<reference evidence="6" key="1">
    <citation type="submission" date="2021-07" db="EMBL/GenBank/DDBJ databases">
        <authorList>
            <person name="Branca A.L. A."/>
        </authorList>
    </citation>
    <scope>NUCLEOTIDE SEQUENCE</scope>
</reference>
<dbReference type="OrthoDB" id="441444at2759"/>
<sequence>MPLRISIQSSLKTLTGSASAPPNVFHTSMRAASSKAQVRRKHDPFMAAQARQRKAANVSRQKELAVERESSLGDPVKSSPTPFILEMTAIQSDPQVPSSLTDLNYYLKANELDAALGFSKNLTEPLPNPDRNVADPQAEKEMLEMHDQEHKNAQEAINRIVNLNNGNTKDRVRLNIMKCVETFGRHYTDLNLPPKPSAVVHGSAPVHPTRAPRVGPDTGSAEVQAAILTVKIMNLSRHLESATKDKHNRRNMQLLVHKRQKLLQYVRRKERGGPRWQNLMGTLGLSDAAWKGEIAL</sequence>
<evidence type="ECO:0000256" key="4">
    <source>
        <dbReference type="RuleBase" id="RU003919"/>
    </source>
</evidence>
<evidence type="ECO:0000256" key="2">
    <source>
        <dbReference type="ARBA" id="ARBA00022980"/>
    </source>
</evidence>
<evidence type="ECO:0000313" key="6">
    <source>
        <dbReference type="EMBL" id="CAG8380408.1"/>
    </source>
</evidence>
<evidence type="ECO:0000256" key="1">
    <source>
        <dbReference type="ARBA" id="ARBA00008434"/>
    </source>
</evidence>
<gene>
    <name evidence="6" type="ORF">PSALAMII_LOCUS5686</name>
</gene>
<dbReference type="Proteomes" id="UP001152649">
    <property type="component" value="Unassembled WGS sequence"/>
</dbReference>
<feature type="region of interest" description="Disordered" evidence="5">
    <location>
        <begin position="198"/>
        <end position="218"/>
    </location>
</feature>
<dbReference type="EMBL" id="CAJVPG010000233">
    <property type="protein sequence ID" value="CAG8380408.1"/>
    <property type="molecule type" value="Genomic_DNA"/>
</dbReference>
<protein>
    <recommendedName>
        <fullName evidence="8">Ribosomal protein S15</fullName>
    </recommendedName>
</protein>
<dbReference type="Gene3D" id="1.10.287.10">
    <property type="entry name" value="S15/NS1, RNA-binding"/>
    <property type="match status" value="1"/>
</dbReference>
<organism evidence="6 7">
    <name type="scientific">Penicillium salamii</name>
    <dbReference type="NCBI Taxonomy" id="1612424"/>
    <lineage>
        <taxon>Eukaryota</taxon>
        <taxon>Fungi</taxon>
        <taxon>Dikarya</taxon>
        <taxon>Ascomycota</taxon>
        <taxon>Pezizomycotina</taxon>
        <taxon>Eurotiomycetes</taxon>
        <taxon>Eurotiomycetidae</taxon>
        <taxon>Eurotiales</taxon>
        <taxon>Aspergillaceae</taxon>
        <taxon>Penicillium</taxon>
    </lineage>
</organism>
<dbReference type="CDD" id="cd00353">
    <property type="entry name" value="Ribosomal_S15p_S13e"/>
    <property type="match status" value="1"/>
</dbReference>
<evidence type="ECO:0008006" key="8">
    <source>
        <dbReference type="Google" id="ProtNLM"/>
    </source>
</evidence>